<sequence>MVKKVISIFLVVAMMMTMMIQPVFATYQPELPSLYQTFNKYFMFGSFQGMSSFFGSNADQRNMLQHHYNSWSPSNEFKPSNLLNLSTAASNYTTVYNEVNADGVIDEAESARLYAANTTLVLGSTSSQLSFLKQVQDLNKTRGPEDQVKVKAHTLFWHNLGQQPEAFFRVGFSNSNGWASKEVMLDRIDSYIKLVFERFEPYKDVLYSWDVVNESIDDFSGFIRNENDYQEGRWGRIFKRPDITDKDARLYEEAVWVRQAFKSAAKYNNQYNLGLTLVYNDFFDADKDYEPKLSATIKMLEPIYEQMKKDGVTFVVGMQNRNATSLDLDVFKDMYNRFSAVCDEFQTTESDTRSDLVANPNYSRDVLPYYLPDGTKNPEWTYTKWQNTPNAHVALVRNGWTAAMGNNTAIMKEQADWQADQFDFLLENSKGNGGKLAMYAFDGLTDSQTFNSNKGAHIFMAGDNAGNTDYTAKMSYYAMIGSVARFELKKQLQNLPDDSSMDIYTPDSWSRYTAAKQAASDILNVRIYDLNAVNNVKNAASALTAAVEELTDLSVSLSDIKVNGTSLTGFAPGTRVYNAAIPVGVLPEVTATAADPAAKIAIVQAEGLPGKATINVTSSDDSKHNTYTINFNVDTTLSSLKVDGIDVSGFSPNTFTYNLVVPYGSKPEVTATSSDPGVLVNISQVDGVPGQAIIDVSQASVKTTYTINFNVDSSLKSLKVNGVTVSGFTSGIYTYNVYVPEGVSPVTVAVPNDLNAPISTVQADTVPGKAVITVGTGSAQLVYTVNFSNSASSSDEFSKAALNTSLWHWVNEDPSTWSLTSNPGYMTISPRAGDIYGSGSTDAKNILLQNAPGDWTIETKLQCSVRPHAAYQQGGIIAYQDMDNYIKLDWESTSSTNTIIQVCREVGGSATSSNVNGSVVGSDNTLWLRMVKSGNVYTTYYSTNGTNFTQLGTSYTLNFKNVQAGLIAINGSGTNTDLDVKFDYFHSSANIFVPLPADKEALTSLIDQAKALNELHYTIETWANLQTALNDAIAKKDDPAASQTDVNTAATNLQAAIGALVHRAAATSLTGSDRVQPQSSFVVGIGLNNISQDVYAEDISLSFDPEVFEYDTVTSENPNISILTKEPSATGTLRIVAANIGGVKADVESLINVGFKVKAGVKDVTSSISITKAKLGIMPEGTVVQPLLASKTITVEAAQTVDKSALIAAINAAQEAYDNAAVGNDPGQYPAAAKEAFLTAINAANLVYANPDATQAEVNREVEALAAARTIFDGSVIPQPDTDKTELKAAIDDAQALYDRAVVGTADGNYRQADKNVFQLAIAAAKEVFDNSGASQEAIDNATSTLKSAKAAFEASVITATTGDLNNSATIDVGDLAIIAYYYGAKLGDENWASAKIADINNDGKVDIEDLAFVALRMLD</sequence>
<evidence type="ECO:0000313" key="2">
    <source>
        <dbReference type="Proteomes" id="UP000594014"/>
    </source>
</evidence>
<accession>A0ACD1A6A9</accession>
<keyword evidence="2" id="KW-1185">Reference proteome</keyword>
<proteinExistence type="predicted"/>
<dbReference type="EMBL" id="CP042469">
    <property type="protein sequence ID" value="QOX61928.1"/>
    <property type="molecule type" value="Genomic_DNA"/>
</dbReference>
<name>A0ACD1A6A9_9FIRM</name>
<gene>
    <name evidence="1" type="ORF">FRZ06_00440</name>
</gene>
<dbReference type="Proteomes" id="UP000594014">
    <property type="component" value="Chromosome"/>
</dbReference>
<protein>
    <submittedName>
        <fullName evidence="1">DUF1349 domain-containing protein</fullName>
    </submittedName>
</protein>
<evidence type="ECO:0000313" key="1">
    <source>
        <dbReference type="EMBL" id="QOX61928.1"/>
    </source>
</evidence>
<organism evidence="1 2">
    <name type="scientific">Anoxybacterium hadale</name>
    <dbReference type="NCBI Taxonomy" id="3408580"/>
    <lineage>
        <taxon>Bacteria</taxon>
        <taxon>Bacillati</taxon>
        <taxon>Bacillota</taxon>
        <taxon>Clostridia</taxon>
        <taxon>Peptostreptococcales</taxon>
        <taxon>Anaerovoracaceae</taxon>
        <taxon>Anoxybacterium</taxon>
    </lineage>
</organism>
<reference evidence="1" key="1">
    <citation type="submission" date="2019-08" db="EMBL/GenBank/DDBJ databases">
        <title>Genome sequence of Clostridiales bacterium MT110.</title>
        <authorList>
            <person name="Cao J."/>
        </authorList>
    </citation>
    <scope>NUCLEOTIDE SEQUENCE</scope>
    <source>
        <strain evidence="1">MT110</strain>
    </source>
</reference>